<name>A0A2K1X5W2_POPTR</name>
<proteinExistence type="predicted"/>
<gene>
    <name evidence="1" type="ORF">POPTR_017G099300</name>
</gene>
<evidence type="ECO:0000313" key="1">
    <source>
        <dbReference type="EMBL" id="PNS96149.1"/>
    </source>
</evidence>
<dbReference type="InParanoid" id="A0A2K1X5W2"/>
<keyword evidence="2" id="KW-1185">Reference proteome</keyword>
<accession>A0A2K1X5W2</accession>
<evidence type="ECO:0000313" key="2">
    <source>
        <dbReference type="Proteomes" id="UP000006729"/>
    </source>
</evidence>
<dbReference type="EMBL" id="CM009306">
    <property type="protein sequence ID" value="PNS96149.1"/>
    <property type="molecule type" value="Genomic_DNA"/>
</dbReference>
<dbReference type="AlphaFoldDB" id="A0A2K1X5W2"/>
<organism evidence="1 2">
    <name type="scientific">Populus trichocarpa</name>
    <name type="common">Western balsam poplar</name>
    <name type="synonym">Populus balsamifera subsp. trichocarpa</name>
    <dbReference type="NCBI Taxonomy" id="3694"/>
    <lineage>
        <taxon>Eukaryota</taxon>
        <taxon>Viridiplantae</taxon>
        <taxon>Streptophyta</taxon>
        <taxon>Embryophyta</taxon>
        <taxon>Tracheophyta</taxon>
        <taxon>Spermatophyta</taxon>
        <taxon>Magnoliopsida</taxon>
        <taxon>eudicotyledons</taxon>
        <taxon>Gunneridae</taxon>
        <taxon>Pentapetalae</taxon>
        <taxon>rosids</taxon>
        <taxon>fabids</taxon>
        <taxon>Malpighiales</taxon>
        <taxon>Salicaceae</taxon>
        <taxon>Saliceae</taxon>
        <taxon>Populus</taxon>
    </lineage>
</organism>
<protein>
    <submittedName>
        <fullName evidence="1">Uncharacterized protein</fullName>
    </submittedName>
</protein>
<dbReference type="Proteomes" id="UP000006729">
    <property type="component" value="Chromosome 17"/>
</dbReference>
<reference evidence="1 2" key="1">
    <citation type="journal article" date="2006" name="Science">
        <title>The genome of black cottonwood, Populus trichocarpa (Torr. &amp; Gray).</title>
        <authorList>
            <person name="Tuskan G.A."/>
            <person name="Difazio S."/>
            <person name="Jansson S."/>
            <person name="Bohlmann J."/>
            <person name="Grigoriev I."/>
            <person name="Hellsten U."/>
            <person name="Putnam N."/>
            <person name="Ralph S."/>
            <person name="Rombauts S."/>
            <person name="Salamov A."/>
            <person name="Schein J."/>
            <person name="Sterck L."/>
            <person name="Aerts A."/>
            <person name="Bhalerao R.R."/>
            <person name="Bhalerao R.P."/>
            <person name="Blaudez D."/>
            <person name="Boerjan W."/>
            <person name="Brun A."/>
            <person name="Brunner A."/>
            <person name="Busov V."/>
            <person name="Campbell M."/>
            <person name="Carlson J."/>
            <person name="Chalot M."/>
            <person name="Chapman J."/>
            <person name="Chen G.L."/>
            <person name="Cooper D."/>
            <person name="Coutinho P.M."/>
            <person name="Couturier J."/>
            <person name="Covert S."/>
            <person name="Cronk Q."/>
            <person name="Cunningham R."/>
            <person name="Davis J."/>
            <person name="Degroeve S."/>
            <person name="Dejardin A."/>
            <person name="Depamphilis C."/>
            <person name="Detter J."/>
            <person name="Dirks B."/>
            <person name="Dubchak I."/>
            <person name="Duplessis S."/>
            <person name="Ehlting J."/>
            <person name="Ellis B."/>
            <person name="Gendler K."/>
            <person name="Goodstein D."/>
            <person name="Gribskov M."/>
            <person name="Grimwood J."/>
            <person name="Groover A."/>
            <person name="Gunter L."/>
            <person name="Hamberger B."/>
            <person name="Heinze B."/>
            <person name="Helariutta Y."/>
            <person name="Henrissat B."/>
            <person name="Holligan D."/>
            <person name="Holt R."/>
            <person name="Huang W."/>
            <person name="Islam-Faridi N."/>
            <person name="Jones S."/>
            <person name="Jones-Rhoades M."/>
            <person name="Jorgensen R."/>
            <person name="Joshi C."/>
            <person name="Kangasjarvi J."/>
            <person name="Karlsson J."/>
            <person name="Kelleher C."/>
            <person name="Kirkpatrick R."/>
            <person name="Kirst M."/>
            <person name="Kohler A."/>
            <person name="Kalluri U."/>
            <person name="Larimer F."/>
            <person name="Leebens-Mack J."/>
            <person name="Leple J.C."/>
            <person name="Locascio P."/>
            <person name="Lou Y."/>
            <person name="Lucas S."/>
            <person name="Martin F."/>
            <person name="Montanini B."/>
            <person name="Napoli C."/>
            <person name="Nelson D.R."/>
            <person name="Nelson C."/>
            <person name="Nieminen K."/>
            <person name="Nilsson O."/>
            <person name="Pereda V."/>
            <person name="Peter G."/>
            <person name="Philippe R."/>
            <person name="Pilate G."/>
            <person name="Poliakov A."/>
            <person name="Razumovskaya J."/>
            <person name="Richardson P."/>
            <person name="Rinaldi C."/>
            <person name="Ritland K."/>
            <person name="Rouze P."/>
            <person name="Ryaboy D."/>
            <person name="Schmutz J."/>
            <person name="Schrader J."/>
            <person name="Segerman B."/>
            <person name="Shin H."/>
            <person name="Siddiqui A."/>
            <person name="Sterky F."/>
            <person name="Terry A."/>
            <person name="Tsai C.J."/>
            <person name="Uberbacher E."/>
            <person name="Unneberg P."/>
            <person name="Vahala J."/>
            <person name="Wall K."/>
            <person name="Wessler S."/>
            <person name="Yang G."/>
            <person name="Yin T."/>
            <person name="Douglas C."/>
            <person name="Marra M."/>
            <person name="Sandberg G."/>
            <person name="Van de Peer Y."/>
            <person name="Rokhsar D."/>
        </authorList>
    </citation>
    <scope>NUCLEOTIDE SEQUENCE [LARGE SCALE GENOMIC DNA]</scope>
    <source>
        <strain evidence="2">cv. Nisqually</strain>
    </source>
</reference>
<sequence length="85" mass="9967">MHQEGKKNLFKKKKNKNTQMHMYGEVLVKHLFKKGDISELPICYLPPMNQIIIDNNINWDYEGITGSQGKPQTRVLTQHLIMSQR</sequence>